<reference evidence="1 2" key="2">
    <citation type="journal article" date="2022" name="Mol. Ecol. Resour.">
        <title>The genomes of chicory, endive, great burdock and yacon provide insights into Asteraceae paleo-polyploidization history and plant inulin production.</title>
        <authorList>
            <person name="Fan W."/>
            <person name="Wang S."/>
            <person name="Wang H."/>
            <person name="Wang A."/>
            <person name="Jiang F."/>
            <person name="Liu H."/>
            <person name="Zhao H."/>
            <person name="Xu D."/>
            <person name="Zhang Y."/>
        </authorList>
    </citation>
    <scope>NUCLEOTIDE SEQUENCE [LARGE SCALE GENOMIC DNA]</scope>
    <source>
        <strain evidence="2">cv. Punajuju</strain>
        <tissue evidence="1">Leaves</tissue>
    </source>
</reference>
<proteinExistence type="predicted"/>
<keyword evidence="2" id="KW-1185">Reference proteome</keyword>
<accession>A0ACB9AL53</accession>
<evidence type="ECO:0000313" key="1">
    <source>
        <dbReference type="EMBL" id="KAI3710947.1"/>
    </source>
</evidence>
<dbReference type="EMBL" id="CM042015">
    <property type="protein sequence ID" value="KAI3710947.1"/>
    <property type="molecule type" value="Genomic_DNA"/>
</dbReference>
<dbReference type="Proteomes" id="UP001055811">
    <property type="component" value="Linkage Group LG07"/>
</dbReference>
<comment type="caution">
    <text evidence="1">The sequence shown here is derived from an EMBL/GenBank/DDBJ whole genome shotgun (WGS) entry which is preliminary data.</text>
</comment>
<sequence length="290" mass="32127">MLRELPLLESMVSLVQMHLHPAPTRKITDFNGGVVISEILNYHVKGLVFEGGNSLEDLSNVVADSWDLFKVAEPIIEQPLATTDAMSMINCGKDDLSSQELSVTDIDSFQNDGSLRDLFKAAEPIIEQPLATLNAMSMINCGKDDLSSQELNVMNIESFQNDGSLSEIFHEFKEILAKEATETSPLSEVLNYNLPVKTDEIPIGKENVHPPGQIPKSVSSECLSLMEWINGAQMKSDRQFLEDPLALYSLGSCHKGYLWSRQPLWLTLPHNHTNAPCPTLVGELISVLYS</sequence>
<evidence type="ECO:0000313" key="2">
    <source>
        <dbReference type="Proteomes" id="UP001055811"/>
    </source>
</evidence>
<gene>
    <name evidence="1" type="ORF">L2E82_40747</name>
</gene>
<reference evidence="2" key="1">
    <citation type="journal article" date="2022" name="Mol. Ecol. Resour.">
        <title>The genomes of chicory, endive, great burdock and yacon provide insights into Asteraceae palaeo-polyploidization history and plant inulin production.</title>
        <authorList>
            <person name="Fan W."/>
            <person name="Wang S."/>
            <person name="Wang H."/>
            <person name="Wang A."/>
            <person name="Jiang F."/>
            <person name="Liu H."/>
            <person name="Zhao H."/>
            <person name="Xu D."/>
            <person name="Zhang Y."/>
        </authorList>
    </citation>
    <scope>NUCLEOTIDE SEQUENCE [LARGE SCALE GENOMIC DNA]</scope>
    <source>
        <strain evidence="2">cv. Punajuju</strain>
    </source>
</reference>
<name>A0ACB9AL53_CICIN</name>
<protein>
    <submittedName>
        <fullName evidence="1">Uncharacterized protein</fullName>
    </submittedName>
</protein>
<organism evidence="1 2">
    <name type="scientific">Cichorium intybus</name>
    <name type="common">Chicory</name>
    <dbReference type="NCBI Taxonomy" id="13427"/>
    <lineage>
        <taxon>Eukaryota</taxon>
        <taxon>Viridiplantae</taxon>
        <taxon>Streptophyta</taxon>
        <taxon>Embryophyta</taxon>
        <taxon>Tracheophyta</taxon>
        <taxon>Spermatophyta</taxon>
        <taxon>Magnoliopsida</taxon>
        <taxon>eudicotyledons</taxon>
        <taxon>Gunneridae</taxon>
        <taxon>Pentapetalae</taxon>
        <taxon>asterids</taxon>
        <taxon>campanulids</taxon>
        <taxon>Asterales</taxon>
        <taxon>Asteraceae</taxon>
        <taxon>Cichorioideae</taxon>
        <taxon>Cichorieae</taxon>
        <taxon>Cichoriinae</taxon>
        <taxon>Cichorium</taxon>
    </lineage>
</organism>